<evidence type="ECO:0000313" key="4">
    <source>
        <dbReference type="Proteomes" id="UP000002215"/>
    </source>
</evidence>
<dbReference type="Pfam" id="PF00106">
    <property type="entry name" value="adh_short"/>
    <property type="match status" value="1"/>
</dbReference>
<reference evidence="3 4" key="2">
    <citation type="journal article" date="2010" name="Stand. Genomic Sci.">
        <title>Complete genome sequence of Chitinophaga pinensis type strain (UQM 2034).</title>
        <authorList>
            <person name="Glavina Del Rio T."/>
            <person name="Abt B."/>
            <person name="Spring S."/>
            <person name="Lapidus A."/>
            <person name="Nolan M."/>
            <person name="Tice H."/>
            <person name="Copeland A."/>
            <person name="Cheng J.F."/>
            <person name="Chen F."/>
            <person name="Bruce D."/>
            <person name="Goodwin L."/>
            <person name="Pitluck S."/>
            <person name="Ivanova N."/>
            <person name="Mavromatis K."/>
            <person name="Mikhailova N."/>
            <person name="Pati A."/>
            <person name="Chen A."/>
            <person name="Palaniappan K."/>
            <person name="Land M."/>
            <person name="Hauser L."/>
            <person name="Chang Y.J."/>
            <person name="Jeffries C.D."/>
            <person name="Chain P."/>
            <person name="Saunders E."/>
            <person name="Detter J.C."/>
            <person name="Brettin T."/>
            <person name="Rohde M."/>
            <person name="Goker M."/>
            <person name="Bristow J."/>
            <person name="Eisen J.A."/>
            <person name="Markowitz V."/>
            <person name="Hugenholtz P."/>
            <person name="Kyrpides N.C."/>
            <person name="Klenk H.P."/>
            <person name="Lucas S."/>
        </authorList>
    </citation>
    <scope>NUCLEOTIDE SEQUENCE [LARGE SCALE GENOMIC DNA]</scope>
    <source>
        <strain evidence="4">ATCC 43595 / DSM 2588 / LMG 13176 / NBRC 15968 / NCIMB 11800 / UQM 2034</strain>
    </source>
</reference>
<proteinExistence type="inferred from homology"/>
<protein>
    <submittedName>
        <fullName evidence="3">Short-chain dehydrogenase/reductase SDR</fullName>
    </submittedName>
</protein>
<dbReference type="InterPro" id="IPR036291">
    <property type="entry name" value="NAD(P)-bd_dom_sf"/>
</dbReference>
<dbReference type="PANTHER" id="PTHR24320:SF148">
    <property type="entry name" value="NAD(P)-BINDING ROSSMANN-FOLD SUPERFAMILY PROTEIN"/>
    <property type="match status" value="1"/>
</dbReference>
<dbReference type="InterPro" id="IPR002347">
    <property type="entry name" value="SDR_fam"/>
</dbReference>
<dbReference type="EMBL" id="CP001699">
    <property type="protein sequence ID" value="ACU62817.1"/>
    <property type="molecule type" value="Genomic_DNA"/>
</dbReference>
<dbReference type="KEGG" id="cpi:Cpin_5387"/>
<evidence type="ECO:0000256" key="1">
    <source>
        <dbReference type="ARBA" id="ARBA00006484"/>
    </source>
</evidence>
<dbReference type="PANTHER" id="PTHR24320">
    <property type="entry name" value="RETINOL DEHYDROGENASE"/>
    <property type="match status" value="1"/>
</dbReference>
<organism evidence="3 4">
    <name type="scientific">Chitinophaga pinensis (strain ATCC 43595 / DSM 2588 / LMG 13176 / NBRC 15968 / NCIMB 11800 / UQM 2034)</name>
    <dbReference type="NCBI Taxonomy" id="485918"/>
    <lineage>
        <taxon>Bacteria</taxon>
        <taxon>Pseudomonadati</taxon>
        <taxon>Bacteroidota</taxon>
        <taxon>Chitinophagia</taxon>
        <taxon>Chitinophagales</taxon>
        <taxon>Chitinophagaceae</taxon>
        <taxon>Chitinophaga</taxon>
    </lineage>
</organism>
<dbReference type="SUPFAM" id="SSF51735">
    <property type="entry name" value="NAD(P)-binding Rossmann-fold domains"/>
    <property type="match status" value="1"/>
</dbReference>
<sequence>MKQGNYQGQLQQPIGSGFDRHSTAADVMRGIDLTGKIAIVTGGHSGLGLETTKTLAAAGATVIVAARDIEKAKKNLAGVANVELEAMELTVPASIDAFAEKFLASGRPLHLLFNNAGIMWVPLARDARGYESQFSTNHLGHFQLTARLWLALKQAGGARVINTSSWGHHASPLVFEDPNFQHRKYNAMLAYGQSKTANVLFALELDNRAKQAGVRSYSLHPGLILSTDLARNISLDTMKALGMVDEQGQAVHREFSGDKRVEQGISTQIWCAVSPQLADIGGVYCENTDIAVLDTDYDPAASWADDMEKIHGVMPYALDAAAARQLWTLSEELTGVPFNIA</sequence>
<accession>A0A979G8W0</accession>
<keyword evidence="2" id="KW-0560">Oxidoreductase</keyword>
<dbReference type="OrthoDB" id="597510at2"/>
<evidence type="ECO:0000313" key="3">
    <source>
        <dbReference type="EMBL" id="ACU62817.1"/>
    </source>
</evidence>
<name>A0A979G8W0_CHIPD</name>
<dbReference type="PRINTS" id="PR00081">
    <property type="entry name" value="GDHRDH"/>
</dbReference>
<comment type="similarity">
    <text evidence="1">Belongs to the short-chain dehydrogenases/reductases (SDR) family.</text>
</comment>
<dbReference type="RefSeq" id="WP_012792985.1">
    <property type="nucleotide sequence ID" value="NC_013132.1"/>
</dbReference>
<dbReference type="Gene3D" id="3.40.50.720">
    <property type="entry name" value="NAD(P)-binding Rossmann-like Domain"/>
    <property type="match status" value="1"/>
</dbReference>
<dbReference type="AlphaFoldDB" id="A0A979G8W0"/>
<gene>
    <name evidence="3" type="ordered locus">Cpin_5387</name>
</gene>
<dbReference type="GO" id="GO:0016491">
    <property type="term" value="F:oxidoreductase activity"/>
    <property type="evidence" value="ECO:0007669"/>
    <property type="project" value="UniProtKB-KW"/>
</dbReference>
<evidence type="ECO:0000256" key="2">
    <source>
        <dbReference type="ARBA" id="ARBA00023002"/>
    </source>
</evidence>
<dbReference type="Proteomes" id="UP000002215">
    <property type="component" value="Chromosome"/>
</dbReference>
<reference evidence="4" key="1">
    <citation type="submission" date="2009-08" db="EMBL/GenBank/DDBJ databases">
        <title>The complete genome of Chitinophaga pinensis DSM 2588.</title>
        <authorList>
            <consortium name="US DOE Joint Genome Institute (JGI-PGF)"/>
            <person name="Lucas S."/>
            <person name="Copeland A."/>
            <person name="Lapidus A."/>
            <person name="Glavina del Rio T."/>
            <person name="Dalin E."/>
            <person name="Tice H."/>
            <person name="Bruce D."/>
            <person name="Goodwin L."/>
            <person name="Pitluck S."/>
            <person name="Kyrpides N."/>
            <person name="Mavromatis K."/>
            <person name="Ivanova N."/>
            <person name="Mikhailova N."/>
            <person name="Sims D."/>
            <person name="Meinche L."/>
            <person name="Brettin T."/>
            <person name="Detter J.C."/>
            <person name="Han C."/>
            <person name="Larimer F."/>
            <person name="Land M."/>
            <person name="Hauser L."/>
            <person name="Markowitz V."/>
            <person name="Cheng J.-F."/>
            <person name="Hugenholtz P."/>
            <person name="Woyke T."/>
            <person name="Wu D."/>
            <person name="Spring S."/>
            <person name="Klenk H.-P."/>
            <person name="Eisen J.A."/>
        </authorList>
    </citation>
    <scope>NUCLEOTIDE SEQUENCE [LARGE SCALE GENOMIC DNA]</scope>
    <source>
        <strain evidence="4">ATCC 43595 / DSM 2588 / LMG 13176 / NBRC 15968 / NCIMB 11800 / UQM 2034</strain>
    </source>
</reference>